<organism evidence="2 3">
    <name type="scientific">Glomus cerebriforme</name>
    <dbReference type="NCBI Taxonomy" id="658196"/>
    <lineage>
        <taxon>Eukaryota</taxon>
        <taxon>Fungi</taxon>
        <taxon>Fungi incertae sedis</taxon>
        <taxon>Mucoromycota</taxon>
        <taxon>Glomeromycotina</taxon>
        <taxon>Glomeromycetes</taxon>
        <taxon>Glomerales</taxon>
        <taxon>Glomeraceae</taxon>
        <taxon>Glomus</taxon>
    </lineage>
</organism>
<dbReference type="AlphaFoldDB" id="A0A397S1G5"/>
<dbReference type="OrthoDB" id="2429267at2759"/>
<reference evidence="2 3" key="1">
    <citation type="submission" date="2018-06" db="EMBL/GenBank/DDBJ databases">
        <title>Comparative genomics reveals the genomic features of Rhizophagus irregularis, R. cerebriforme, R. diaphanum and Gigaspora rosea, and their symbiotic lifestyle signature.</title>
        <authorList>
            <person name="Morin E."/>
            <person name="San Clemente H."/>
            <person name="Chen E.C.H."/>
            <person name="De La Providencia I."/>
            <person name="Hainaut M."/>
            <person name="Kuo A."/>
            <person name="Kohler A."/>
            <person name="Murat C."/>
            <person name="Tang N."/>
            <person name="Roy S."/>
            <person name="Loubradou J."/>
            <person name="Henrissat B."/>
            <person name="Grigoriev I.V."/>
            <person name="Corradi N."/>
            <person name="Roux C."/>
            <person name="Martin F.M."/>
        </authorList>
    </citation>
    <scope>NUCLEOTIDE SEQUENCE [LARGE SCALE GENOMIC DNA]</scope>
    <source>
        <strain evidence="2 3">DAOM 227022</strain>
    </source>
</reference>
<dbReference type="EMBL" id="QKYT01001344">
    <property type="protein sequence ID" value="RIA79362.1"/>
    <property type="molecule type" value="Genomic_DNA"/>
</dbReference>
<comment type="caution">
    <text evidence="2">The sequence shown here is derived from an EMBL/GenBank/DDBJ whole genome shotgun (WGS) entry which is preliminary data.</text>
</comment>
<proteinExistence type="predicted"/>
<keyword evidence="3" id="KW-1185">Reference proteome</keyword>
<sequence length="119" mass="13868">MIVRDYHINKNRVSDIWDNNERLQQSEEYVLADMLPKASNLSETDNKKKKTGETKLKERSRPKSVHISESPVTQMPPLEPIHPISVNLESSDINNEKIYEKIVERNIKNIANMKNILEK</sequence>
<protein>
    <submittedName>
        <fullName evidence="2">Uncharacterized protein</fullName>
    </submittedName>
</protein>
<accession>A0A397S1G5</accession>
<evidence type="ECO:0000256" key="1">
    <source>
        <dbReference type="SAM" id="MobiDB-lite"/>
    </source>
</evidence>
<evidence type="ECO:0000313" key="2">
    <source>
        <dbReference type="EMBL" id="RIA79362.1"/>
    </source>
</evidence>
<feature type="compositionally biased region" description="Basic and acidic residues" evidence="1">
    <location>
        <begin position="51"/>
        <end position="61"/>
    </location>
</feature>
<dbReference type="Proteomes" id="UP000265703">
    <property type="component" value="Unassembled WGS sequence"/>
</dbReference>
<feature type="region of interest" description="Disordered" evidence="1">
    <location>
        <begin position="35"/>
        <end position="81"/>
    </location>
</feature>
<evidence type="ECO:0000313" key="3">
    <source>
        <dbReference type="Proteomes" id="UP000265703"/>
    </source>
</evidence>
<gene>
    <name evidence="2" type="ORF">C1645_840870</name>
</gene>
<name>A0A397S1G5_9GLOM</name>